<dbReference type="InterPro" id="IPR026022">
    <property type="entry name" value="PhoU_dom"/>
</dbReference>
<dbReference type="Pfam" id="PF01895">
    <property type="entry name" value="PhoU"/>
    <property type="match status" value="1"/>
</dbReference>
<evidence type="ECO:0000259" key="1">
    <source>
        <dbReference type="Pfam" id="PF01895"/>
    </source>
</evidence>
<evidence type="ECO:0000313" key="2">
    <source>
        <dbReference type="EMBL" id="SVC12984.1"/>
    </source>
</evidence>
<dbReference type="Gene3D" id="1.20.58.220">
    <property type="entry name" value="Phosphate transport system protein phou homolog 2, domain 2"/>
    <property type="match status" value="1"/>
</dbReference>
<dbReference type="EMBL" id="UINC01075115">
    <property type="protein sequence ID" value="SVC12984.1"/>
    <property type="molecule type" value="Genomic_DNA"/>
</dbReference>
<feature type="non-terminal residue" evidence="2">
    <location>
        <position position="108"/>
    </location>
</feature>
<protein>
    <recommendedName>
        <fullName evidence="1">PhoU domain-containing protein</fullName>
    </recommendedName>
</protein>
<accession>A0A382JKN8</accession>
<sequence length="108" mass="11850">MEETPRNLRTMLAEAKDTSELMVDLAYASVYFGDPDMAEEVDGLEQRMSDLVHDMRAVCVLAARSSKEAEGMSSVLQVISAIERIANDAVDIARIVTHKLGIPQQLVA</sequence>
<proteinExistence type="predicted"/>
<gene>
    <name evidence="2" type="ORF">METZ01_LOCUS265838</name>
</gene>
<reference evidence="2" key="1">
    <citation type="submission" date="2018-05" db="EMBL/GenBank/DDBJ databases">
        <authorList>
            <person name="Lanie J.A."/>
            <person name="Ng W.-L."/>
            <person name="Kazmierczak K.M."/>
            <person name="Andrzejewski T.M."/>
            <person name="Davidsen T.M."/>
            <person name="Wayne K.J."/>
            <person name="Tettelin H."/>
            <person name="Glass J.I."/>
            <person name="Rusch D."/>
            <person name="Podicherti R."/>
            <person name="Tsui H.-C.T."/>
            <person name="Winkler M.E."/>
        </authorList>
    </citation>
    <scope>NUCLEOTIDE SEQUENCE</scope>
</reference>
<dbReference type="SUPFAM" id="SSF109755">
    <property type="entry name" value="PhoU-like"/>
    <property type="match status" value="1"/>
</dbReference>
<name>A0A382JKN8_9ZZZZ</name>
<dbReference type="InterPro" id="IPR038078">
    <property type="entry name" value="PhoU-like_sf"/>
</dbReference>
<organism evidence="2">
    <name type="scientific">marine metagenome</name>
    <dbReference type="NCBI Taxonomy" id="408172"/>
    <lineage>
        <taxon>unclassified sequences</taxon>
        <taxon>metagenomes</taxon>
        <taxon>ecological metagenomes</taxon>
    </lineage>
</organism>
<feature type="domain" description="PhoU" evidence="1">
    <location>
        <begin position="13"/>
        <end position="96"/>
    </location>
</feature>
<dbReference type="AlphaFoldDB" id="A0A382JKN8"/>